<dbReference type="InterPro" id="IPR003673">
    <property type="entry name" value="CoA-Trfase_fam_III"/>
</dbReference>
<sequence length="413" mass="44489">MPRDSLNGVRVIDFSHVLAGPVCSMTLADLGAHVVKIEPPDGEIGRRIGPPWISGESPAFISVNRNKYSVAIDLKTDAGREAVRRMLLEADVLVENFRPGVMASMGLDFDALRQLNPRLVYCSISAFGQTGANRKRPGVDGVIQAVSGLMSTLGTTSAEPLKVPIPVADMMGGYLASIAILGTLHQVRTGGGGQHLDVSLYNATLMLQQIGFAAFFASGSEPEKTGSAAPYACPNEAFRTQDGWMMVVAYHPERWRALCEVLSSPSLEADPRFATNDDRVRHRATLHHILAARFVERTTADWMERLAARDILCAPVATYGDVIETAEYAECGLEQTIDHPVAGTMRTLGFALGPSDRPSAPDLPAPLTGQHTLQMLERYGFAESEIAGLLNAGVIRVGRASCETCDEDRKVSA</sequence>
<dbReference type="PANTHER" id="PTHR48207:SF3">
    <property type="entry name" value="SUCCINATE--HYDROXYMETHYLGLUTARATE COA-TRANSFERASE"/>
    <property type="match status" value="1"/>
</dbReference>
<evidence type="ECO:0000256" key="1">
    <source>
        <dbReference type="ARBA" id="ARBA00022679"/>
    </source>
</evidence>
<keyword evidence="3" id="KW-1185">Reference proteome</keyword>
<dbReference type="Gene3D" id="3.40.50.10540">
    <property type="entry name" value="Crotonobetainyl-coa:carnitine coa-transferase, domain 1"/>
    <property type="match status" value="1"/>
</dbReference>
<dbReference type="GO" id="GO:0008410">
    <property type="term" value="F:CoA-transferase activity"/>
    <property type="evidence" value="ECO:0007669"/>
    <property type="project" value="TreeGrafter"/>
</dbReference>
<dbReference type="STRING" id="60547.GCA_000751215_05289"/>
<name>A0A069PDW7_9BURK</name>
<dbReference type="InterPro" id="IPR023606">
    <property type="entry name" value="CoA-Trfase_III_dom_1_sf"/>
</dbReference>
<organism evidence="2 3">
    <name type="scientific">Caballeronia glathei</name>
    <dbReference type="NCBI Taxonomy" id="60547"/>
    <lineage>
        <taxon>Bacteria</taxon>
        <taxon>Pseudomonadati</taxon>
        <taxon>Pseudomonadota</taxon>
        <taxon>Betaproteobacteria</taxon>
        <taxon>Burkholderiales</taxon>
        <taxon>Burkholderiaceae</taxon>
        <taxon>Caballeronia</taxon>
    </lineage>
</organism>
<keyword evidence="1" id="KW-0808">Transferase</keyword>
<accession>A0A069PDW7</accession>
<dbReference type="SUPFAM" id="SSF89796">
    <property type="entry name" value="CoA-transferase family III (CaiB/BaiF)"/>
    <property type="match status" value="1"/>
</dbReference>
<dbReference type="EMBL" id="JFHC01000072">
    <property type="protein sequence ID" value="KDR38903.1"/>
    <property type="molecule type" value="Genomic_DNA"/>
</dbReference>
<dbReference type="Pfam" id="PF02515">
    <property type="entry name" value="CoA_transf_3"/>
    <property type="match status" value="1"/>
</dbReference>
<dbReference type="Gene3D" id="3.30.1540.10">
    <property type="entry name" value="formyl-coa transferase, domain 3"/>
    <property type="match status" value="1"/>
</dbReference>
<evidence type="ECO:0000313" key="2">
    <source>
        <dbReference type="EMBL" id="KDR38903.1"/>
    </source>
</evidence>
<dbReference type="InterPro" id="IPR050483">
    <property type="entry name" value="CoA-transferase_III_domain"/>
</dbReference>
<dbReference type="AlphaFoldDB" id="A0A069PDW7"/>
<reference evidence="2 3" key="1">
    <citation type="submission" date="2014-03" db="EMBL/GenBank/DDBJ databases">
        <title>Draft Genome Sequences of Four Burkholderia Strains.</title>
        <authorList>
            <person name="Liu X.Y."/>
            <person name="Li C.X."/>
            <person name="Xu J.H."/>
        </authorList>
    </citation>
    <scope>NUCLEOTIDE SEQUENCE [LARGE SCALE GENOMIC DNA]</scope>
    <source>
        <strain evidence="2 3">DSM 50014</strain>
    </source>
</reference>
<protein>
    <submittedName>
        <fullName evidence="2">Carnitine dehydratase</fullName>
    </submittedName>
</protein>
<dbReference type="PANTHER" id="PTHR48207">
    <property type="entry name" value="SUCCINATE--HYDROXYMETHYLGLUTARATE COA-TRANSFERASE"/>
    <property type="match status" value="1"/>
</dbReference>
<proteinExistence type="predicted"/>
<comment type="caution">
    <text evidence="2">The sequence shown here is derived from an EMBL/GenBank/DDBJ whole genome shotgun (WGS) entry which is preliminary data.</text>
</comment>
<dbReference type="RefSeq" id="WP_035937503.1">
    <property type="nucleotide sequence ID" value="NZ_CADFFX010000012.1"/>
</dbReference>
<gene>
    <name evidence="2" type="ORF">BG61_36775</name>
</gene>
<dbReference type="InterPro" id="IPR044855">
    <property type="entry name" value="CoA-Trfase_III_dom3_sf"/>
</dbReference>
<dbReference type="Proteomes" id="UP000027466">
    <property type="component" value="Unassembled WGS sequence"/>
</dbReference>
<evidence type="ECO:0000313" key="3">
    <source>
        <dbReference type="Proteomes" id="UP000027466"/>
    </source>
</evidence>